<sequence>MQKCCPKNDHPSELIGRYFDSVADEIQRVAKEGGITLVHCMAGIIPFVYLSHGLDADNYLLLAEYQIKEGHQCHQGNVETKAGGIQYHRVPVDDNFIGDDEHYGVGADNNHFLLEYQIKSVINVPKDVRNRKLVGIQYHRVPVDDFPSAPFHAYFD</sequence>
<gene>
    <name evidence="1" type="ORF">JD844_002820</name>
</gene>
<dbReference type="SUPFAM" id="SSF52799">
    <property type="entry name" value="(Phosphotyrosine protein) phosphatases II"/>
    <property type="match status" value="2"/>
</dbReference>
<dbReference type="Gene3D" id="3.90.190.10">
    <property type="entry name" value="Protein tyrosine phosphatase superfamily"/>
    <property type="match status" value="2"/>
</dbReference>
<comment type="caution">
    <text evidence="1">The sequence shown here is derived from an EMBL/GenBank/DDBJ whole genome shotgun (WGS) entry which is preliminary data.</text>
</comment>
<protein>
    <submittedName>
        <fullName evidence="1">Uncharacterized protein</fullName>
    </submittedName>
</protein>
<proteinExistence type="predicted"/>
<name>A0ABQ7TCC1_PHRPL</name>
<dbReference type="PANTHER" id="PTHR46495:SF1">
    <property type="entry name" value="DUAL SPECIFICITY PHOSPHATASE 21"/>
    <property type="match status" value="1"/>
</dbReference>
<dbReference type="PANTHER" id="PTHR46495">
    <property type="entry name" value="DUAL SPECIFICITY PROTEIN PHOSPHATASE 21"/>
    <property type="match status" value="1"/>
</dbReference>
<dbReference type="Proteomes" id="UP000826234">
    <property type="component" value="Unassembled WGS sequence"/>
</dbReference>
<evidence type="ECO:0000313" key="1">
    <source>
        <dbReference type="EMBL" id="KAH0627294.1"/>
    </source>
</evidence>
<dbReference type="InterPro" id="IPR029021">
    <property type="entry name" value="Prot-tyrosine_phosphatase-like"/>
</dbReference>
<dbReference type="EMBL" id="JAIPUX010000521">
    <property type="protein sequence ID" value="KAH0627294.1"/>
    <property type="molecule type" value="Genomic_DNA"/>
</dbReference>
<evidence type="ECO:0000313" key="2">
    <source>
        <dbReference type="Proteomes" id="UP000826234"/>
    </source>
</evidence>
<reference evidence="1 2" key="1">
    <citation type="journal article" date="2022" name="Gigascience">
        <title>A chromosome-level genome assembly and annotation of the desert horned lizard, Phrynosoma platyrhinos, provides insight into chromosomal rearrangements among reptiles.</title>
        <authorList>
            <person name="Koochekian N."/>
            <person name="Ascanio A."/>
            <person name="Farleigh K."/>
            <person name="Card D.C."/>
            <person name="Schield D.R."/>
            <person name="Castoe T.A."/>
            <person name="Jezkova T."/>
        </authorList>
    </citation>
    <scope>NUCLEOTIDE SEQUENCE [LARGE SCALE GENOMIC DNA]</scope>
    <source>
        <strain evidence="1">NK-2021</strain>
    </source>
</reference>
<organism evidence="1 2">
    <name type="scientific">Phrynosoma platyrhinos</name>
    <name type="common">Desert horned lizard</name>
    <dbReference type="NCBI Taxonomy" id="52577"/>
    <lineage>
        <taxon>Eukaryota</taxon>
        <taxon>Metazoa</taxon>
        <taxon>Chordata</taxon>
        <taxon>Craniata</taxon>
        <taxon>Vertebrata</taxon>
        <taxon>Euteleostomi</taxon>
        <taxon>Lepidosauria</taxon>
        <taxon>Squamata</taxon>
        <taxon>Bifurcata</taxon>
        <taxon>Unidentata</taxon>
        <taxon>Episquamata</taxon>
        <taxon>Toxicofera</taxon>
        <taxon>Iguania</taxon>
        <taxon>Phrynosomatidae</taxon>
        <taxon>Phrynosomatinae</taxon>
        <taxon>Phrynosoma</taxon>
    </lineage>
</organism>
<accession>A0ABQ7TCC1</accession>
<keyword evidence="2" id="KW-1185">Reference proteome</keyword>